<evidence type="ECO:0000256" key="2">
    <source>
        <dbReference type="ARBA" id="ARBA00004651"/>
    </source>
</evidence>
<keyword evidence="10" id="KW-0408">Iron</keyword>
<organism evidence="15 16">
    <name type="scientific">Paraherbaspirillum soli</name>
    <dbReference type="NCBI Taxonomy" id="631222"/>
    <lineage>
        <taxon>Bacteria</taxon>
        <taxon>Pseudomonadati</taxon>
        <taxon>Pseudomonadota</taxon>
        <taxon>Betaproteobacteria</taxon>
        <taxon>Burkholderiales</taxon>
        <taxon>Oxalobacteraceae</taxon>
        <taxon>Paraherbaspirillum</taxon>
    </lineage>
</organism>
<keyword evidence="16" id="KW-1185">Reference proteome</keyword>
<sequence length="179" mass="19971">MQRYTTTTILLHWLIAALIVATFLLGLTMVDIHGLTPTKLKYFSWHKWLGVTVLGLACLRMLWRLKNPAPAYPAGMPRWEQVSAHALHSLLYVLIFAVPISGYCYSLAAGVPVVYLGVLPLPVLMAPNPELKPLLKLAHYVLNMILLGGVGLHVLAAFKHLFIDRDGVFKRILPRSIIN</sequence>
<accession>A0ABW0M3M8</accession>
<dbReference type="EMBL" id="JBHSMT010000005">
    <property type="protein sequence ID" value="MFC5472655.1"/>
    <property type="molecule type" value="Genomic_DNA"/>
</dbReference>
<evidence type="ECO:0000256" key="1">
    <source>
        <dbReference type="ARBA" id="ARBA00001970"/>
    </source>
</evidence>
<evidence type="ECO:0000256" key="10">
    <source>
        <dbReference type="ARBA" id="ARBA00023004"/>
    </source>
</evidence>
<evidence type="ECO:0000256" key="8">
    <source>
        <dbReference type="ARBA" id="ARBA00022982"/>
    </source>
</evidence>
<keyword evidence="3" id="KW-0813">Transport</keyword>
<comment type="caution">
    <text evidence="15">The sequence shown here is derived from an EMBL/GenBank/DDBJ whole genome shotgun (WGS) entry which is preliminary data.</text>
</comment>
<evidence type="ECO:0000256" key="12">
    <source>
        <dbReference type="ARBA" id="ARBA00037975"/>
    </source>
</evidence>
<dbReference type="RefSeq" id="WP_378994503.1">
    <property type="nucleotide sequence ID" value="NZ_JBHSMT010000005.1"/>
</dbReference>
<keyword evidence="8" id="KW-0249">Electron transport</keyword>
<keyword evidence="6 13" id="KW-0812">Transmembrane</keyword>
<dbReference type="SUPFAM" id="SSF81342">
    <property type="entry name" value="Transmembrane di-heme cytochromes"/>
    <property type="match status" value="1"/>
</dbReference>
<dbReference type="Pfam" id="PF01292">
    <property type="entry name" value="Ni_hydr_CYTB"/>
    <property type="match status" value="1"/>
</dbReference>
<dbReference type="Proteomes" id="UP001596045">
    <property type="component" value="Unassembled WGS sequence"/>
</dbReference>
<reference evidence="16" key="1">
    <citation type="journal article" date="2019" name="Int. J. Syst. Evol. Microbiol.">
        <title>The Global Catalogue of Microorganisms (GCM) 10K type strain sequencing project: providing services to taxonomists for standard genome sequencing and annotation.</title>
        <authorList>
            <consortium name="The Broad Institute Genomics Platform"/>
            <consortium name="The Broad Institute Genome Sequencing Center for Infectious Disease"/>
            <person name="Wu L."/>
            <person name="Ma J."/>
        </authorList>
    </citation>
    <scope>NUCLEOTIDE SEQUENCE [LARGE SCALE GENOMIC DNA]</scope>
    <source>
        <strain evidence="16">JCM 17066</strain>
    </source>
</reference>
<keyword evidence="11 13" id="KW-0472">Membrane</keyword>
<evidence type="ECO:0000256" key="13">
    <source>
        <dbReference type="SAM" id="Phobius"/>
    </source>
</evidence>
<dbReference type="PANTHER" id="PTHR30529">
    <property type="entry name" value="CYTOCHROME B561"/>
    <property type="match status" value="1"/>
</dbReference>
<protein>
    <submittedName>
        <fullName evidence="15">Cytochrome b</fullName>
    </submittedName>
</protein>
<comment type="subcellular location">
    <subcellularLocation>
        <location evidence="2">Cell membrane</location>
        <topology evidence="2">Multi-pass membrane protein</topology>
    </subcellularLocation>
</comment>
<gene>
    <name evidence="15" type="ORF">ACFPM8_01660</name>
</gene>
<keyword evidence="4" id="KW-1003">Cell membrane</keyword>
<dbReference type="PANTHER" id="PTHR30529:SF1">
    <property type="entry name" value="CYTOCHROME B561 HOMOLOG 2"/>
    <property type="match status" value="1"/>
</dbReference>
<evidence type="ECO:0000256" key="9">
    <source>
        <dbReference type="ARBA" id="ARBA00022989"/>
    </source>
</evidence>
<evidence type="ECO:0000256" key="6">
    <source>
        <dbReference type="ARBA" id="ARBA00022692"/>
    </source>
</evidence>
<feature type="transmembrane region" description="Helical" evidence="13">
    <location>
        <begin position="9"/>
        <end position="30"/>
    </location>
</feature>
<dbReference type="Gene3D" id="1.20.950.20">
    <property type="entry name" value="Transmembrane di-heme cytochromes, Chain C"/>
    <property type="match status" value="1"/>
</dbReference>
<keyword evidence="9 13" id="KW-1133">Transmembrane helix</keyword>
<evidence type="ECO:0000259" key="14">
    <source>
        <dbReference type="Pfam" id="PF01292"/>
    </source>
</evidence>
<feature type="transmembrane region" description="Helical" evidence="13">
    <location>
        <begin position="90"/>
        <end position="117"/>
    </location>
</feature>
<dbReference type="InterPro" id="IPR016174">
    <property type="entry name" value="Di-haem_cyt_TM"/>
</dbReference>
<evidence type="ECO:0000313" key="16">
    <source>
        <dbReference type="Proteomes" id="UP001596045"/>
    </source>
</evidence>
<dbReference type="InterPro" id="IPR011577">
    <property type="entry name" value="Cyt_b561_bac/Ni-Hgenase"/>
</dbReference>
<proteinExistence type="inferred from homology"/>
<keyword evidence="7" id="KW-0479">Metal-binding</keyword>
<feature type="transmembrane region" description="Helical" evidence="13">
    <location>
        <begin position="137"/>
        <end position="162"/>
    </location>
</feature>
<name>A0ABW0M3M8_9BURK</name>
<comment type="cofactor">
    <cofactor evidence="1">
        <name>heme b</name>
        <dbReference type="ChEBI" id="CHEBI:60344"/>
    </cofactor>
</comment>
<evidence type="ECO:0000256" key="3">
    <source>
        <dbReference type="ARBA" id="ARBA00022448"/>
    </source>
</evidence>
<feature type="transmembrane region" description="Helical" evidence="13">
    <location>
        <begin position="42"/>
        <end position="63"/>
    </location>
</feature>
<feature type="domain" description="Cytochrome b561 bacterial/Ni-hydrogenase" evidence="14">
    <location>
        <begin position="3"/>
        <end position="174"/>
    </location>
</feature>
<comment type="similarity">
    <text evidence="12">Belongs to the cytochrome b561 family.</text>
</comment>
<evidence type="ECO:0000256" key="4">
    <source>
        <dbReference type="ARBA" id="ARBA00022475"/>
    </source>
</evidence>
<evidence type="ECO:0000256" key="11">
    <source>
        <dbReference type="ARBA" id="ARBA00023136"/>
    </source>
</evidence>
<dbReference type="InterPro" id="IPR052168">
    <property type="entry name" value="Cytochrome_b561_oxidase"/>
</dbReference>
<evidence type="ECO:0000256" key="5">
    <source>
        <dbReference type="ARBA" id="ARBA00022617"/>
    </source>
</evidence>
<keyword evidence="5" id="KW-0349">Heme</keyword>
<evidence type="ECO:0000313" key="15">
    <source>
        <dbReference type="EMBL" id="MFC5472655.1"/>
    </source>
</evidence>
<evidence type="ECO:0000256" key="7">
    <source>
        <dbReference type="ARBA" id="ARBA00022723"/>
    </source>
</evidence>